<dbReference type="EMBL" id="CP102480">
    <property type="protein sequence ID" value="UUX49961.1"/>
    <property type="molecule type" value="Genomic_DNA"/>
</dbReference>
<feature type="binding site" evidence="5">
    <location>
        <begin position="92"/>
        <end position="95"/>
    </location>
    <ligand>
        <name>FAD</name>
        <dbReference type="ChEBI" id="CHEBI:57692"/>
    </ligand>
</feature>
<evidence type="ECO:0000256" key="5">
    <source>
        <dbReference type="PIRSR" id="PIRSR000137-2"/>
    </source>
</evidence>
<evidence type="ECO:0000256" key="4">
    <source>
        <dbReference type="ARBA" id="ARBA00022827"/>
    </source>
</evidence>
<dbReference type="GO" id="GO:0016614">
    <property type="term" value="F:oxidoreductase activity, acting on CH-OH group of donors"/>
    <property type="evidence" value="ECO:0007669"/>
    <property type="project" value="InterPro"/>
</dbReference>
<dbReference type="PROSITE" id="PS00623">
    <property type="entry name" value="GMC_OXRED_1"/>
    <property type="match status" value="1"/>
</dbReference>
<keyword evidence="3 6" id="KW-0285">Flavoprotein</keyword>
<dbReference type="InterPro" id="IPR000172">
    <property type="entry name" value="GMC_OxRdtase_N"/>
</dbReference>
<dbReference type="PANTHER" id="PTHR11552">
    <property type="entry name" value="GLUCOSE-METHANOL-CHOLINE GMC OXIDOREDUCTASE"/>
    <property type="match status" value="1"/>
</dbReference>
<organism evidence="9 10">
    <name type="scientific">Nisaea acidiphila</name>
    <dbReference type="NCBI Taxonomy" id="1862145"/>
    <lineage>
        <taxon>Bacteria</taxon>
        <taxon>Pseudomonadati</taxon>
        <taxon>Pseudomonadota</taxon>
        <taxon>Alphaproteobacteria</taxon>
        <taxon>Rhodospirillales</taxon>
        <taxon>Thalassobaculaceae</taxon>
        <taxon>Nisaea</taxon>
    </lineage>
</organism>
<feature type="binding site" evidence="5">
    <location>
        <position position="84"/>
    </location>
    <ligand>
        <name>FAD</name>
        <dbReference type="ChEBI" id="CHEBI:57692"/>
    </ligand>
</feature>
<sequence length="538" mass="59038">MTDRFDYIVVGAGSAGCALAARLSESGRHRVLLLEAGGDDRQFWIQIPIGYGKSFYDPSVNWMYMSDPVPTAGNRQTYWPRGKVLGGSSSINAMVYVRGQAEDYEDWKAAGNPGWGWDDVLPVYKRMEAHQDGESAWHGGSGPVKVTAPLEDLHPLCADFFKAGAEAGVPVNPDFNGASQEGVGPYHFTIGNGFRMSAARAYIWPARRRPNLKIETNAVAERLLFDGRRVTGIEYRAHGVPRSATAGAEIILAGGAIGSPALLLQSGIGPAEELRNLGIAVHTDRPGVGRNLMDHYIVDQMFRSRRPSLNNELAPWWGRALAGMRYLLTLRGPVGMSLNQAGGFIRTRPDLSRPNMQLYFSPLSYQKGAPGKRALMHPDPYAAFLTSISQCRPTSRGYLKLRSADPHEAPEIQPNYLSTEFDQQENLEGFKFMRKLTDTPTMREVIEAEVSPGPDVRSDDEMMDYFRNTGGSVFHPSGTCRMGPDPANDVIREDLRVHGLENLRVADASIFPTIPSGNTNAPSIMVGEKASDIILGNR</sequence>
<dbReference type="SUPFAM" id="SSF51905">
    <property type="entry name" value="FAD/NAD(P)-binding domain"/>
    <property type="match status" value="1"/>
</dbReference>
<feature type="domain" description="Glucose-methanol-choline oxidoreductase N-terminal" evidence="8">
    <location>
        <begin position="255"/>
        <end position="269"/>
    </location>
</feature>
<evidence type="ECO:0000313" key="10">
    <source>
        <dbReference type="Proteomes" id="UP001060336"/>
    </source>
</evidence>
<dbReference type="InterPro" id="IPR036188">
    <property type="entry name" value="FAD/NAD-bd_sf"/>
</dbReference>
<evidence type="ECO:0000256" key="1">
    <source>
        <dbReference type="ARBA" id="ARBA00001974"/>
    </source>
</evidence>
<keyword evidence="4 5" id="KW-0274">FAD</keyword>
<dbReference type="Gene3D" id="3.50.50.60">
    <property type="entry name" value="FAD/NAD(P)-binding domain"/>
    <property type="match status" value="1"/>
</dbReference>
<name>A0A9J7ATZ6_9PROT</name>
<protein>
    <submittedName>
        <fullName evidence="9">GMC family oxidoreductase N-terminal domain-containing protein</fullName>
    </submittedName>
</protein>
<reference evidence="9" key="1">
    <citation type="submission" date="2022-08" db="EMBL/GenBank/DDBJ databases">
        <title>Nisaea acidiphila sp. nov., isolated from a marine algal debris and emended description of the genus Nisaea Urios et al. 2008.</title>
        <authorList>
            <person name="Kwon K."/>
        </authorList>
    </citation>
    <scope>NUCLEOTIDE SEQUENCE</scope>
    <source>
        <strain evidence="9">MEBiC11861</strain>
    </source>
</reference>
<dbReference type="Proteomes" id="UP001060336">
    <property type="component" value="Chromosome"/>
</dbReference>
<keyword evidence="10" id="KW-1185">Reference proteome</keyword>
<proteinExistence type="inferred from homology"/>
<evidence type="ECO:0000313" key="9">
    <source>
        <dbReference type="EMBL" id="UUX49961.1"/>
    </source>
</evidence>
<dbReference type="InterPro" id="IPR007867">
    <property type="entry name" value="GMC_OxRtase_C"/>
</dbReference>
<gene>
    <name evidence="9" type="ORF">NUH88_21555</name>
</gene>
<evidence type="ECO:0000256" key="6">
    <source>
        <dbReference type="RuleBase" id="RU003968"/>
    </source>
</evidence>
<dbReference type="PANTHER" id="PTHR11552:SF147">
    <property type="entry name" value="CHOLINE DEHYDROGENASE, MITOCHONDRIAL"/>
    <property type="match status" value="1"/>
</dbReference>
<dbReference type="RefSeq" id="WP_257768889.1">
    <property type="nucleotide sequence ID" value="NZ_CP102480.1"/>
</dbReference>
<accession>A0A9J7ATZ6</accession>
<feature type="domain" description="Glucose-methanol-choline oxidoreductase N-terminal" evidence="7">
    <location>
        <begin position="82"/>
        <end position="105"/>
    </location>
</feature>
<dbReference type="PIRSF" id="PIRSF000137">
    <property type="entry name" value="Alcohol_oxidase"/>
    <property type="match status" value="1"/>
</dbReference>
<evidence type="ECO:0000259" key="8">
    <source>
        <dbReference type="PROSITE" id="PS00624"/>
    </source>
</evidence>
<evidence type="ECO:0000256" key="2">
    <source>
        <dbReference type="ARBA" id="ARBA00010790"/>
    </source>
</evidence>
<comment type="similarity">
    <text evidence="2 6">Belongs to the GMC oxidoreductase family.</text>
</comment>
<dbReference type="GO" id="GO:0050660">
    <property type="term" value="F:flavin adenine dinucleotide binding"/>
    <property type="evidence" value="ECO:0007669"/>
    <property type="project" value="InterPro"/>
</dbReference>
<dbReference type="Pfam" id="PF05199">
    <property type="entry name" value="GMC_oxred_C"/>
    <property type="match status" value="1"/>
</dbReference>
<dbReference type="PROSITE" id="PS00624">
    <property type="entry name" value="GMC_OXRED_2"/>
    <property type="match status" value="1"/>
</dbReference>
<evidence type="ECO:0000259" key="7">
    <source>
        <dbReference type="PROSITE" id="PS00623"/>
    </source>
</evidence>
<evidence type="ECO:0000256" key="3">
    <source>
        <dbReference type="ARBA" id="ARBA00022630"/>
    </source>
</evidence>
<dbReference type="InterPro" id="IPR012132">
    <property type="entry name" value="GMC_OxRdtase"/>
</dbReference>
<dbReference type="SUPFAM" id="SSF54373">
    <property type="entry name" value="FAD-linked reductases, C-terminal domain"/>
    <property type="match status" value="1"/>
</dbReference>
<dbReference type="Gene3D" id="3.30.560.10">
    <property type="entry name" value="Glucose Oxidase, domain 3"/>
    <property type="match status" value="1"/>
</dbReference>
<dbReference type="PROSITE" id="PS51257">
    <property type="entry name" value="PROKAR_LIPOPROTEIN"/>
    <property type="match status" value="1"/>
</dbReference>
<dbReference type="AlphaFoldDB" id="A0A9J7ATZ6"/>
<dbReference type="KEGG" id="naci:NUH88_21555"/>
<dbReference type="Pfam" id="PF00732">
    <property type="entry name" value="GMC_oxred_N"/>
    <property type="match status" value="1"/>
</dbReference>
<comment type="cofactor">
    <cofactor evidence="1 5">
        <name>FAD</name>
        <dbReference type="ChEBI" id="CHEBI:57692"/>
    </cofactor>
</comment>